<evidence type="ECO:0000256" key="8">
    <source>
        <dbReference type="SAM" id="Phobius"/>
    </source>
</evidence>
<dbReference type="InterPro" id="IPR027417">
    <property type="entry name" value="P-loop_NTPase"/>
</dbReference>
<sequence>MNPKQTKPINQHLQRLSVLKPFRTRLLLGIAVMCITIVIELAYPKALAYFIDHLNSAKIDSSWIKNFAGIAAIVLVIQALATTLRYYIFESTGDMIVTTIRQTLFSALIRQDIAFFDKHRVGELTNRLASDVEALHDTLTMGLAISLRSSLVFIGCTVMLISISPTLSLILLIYIPLSLWMTDWIGNSLKTSAHHIQEKKAASNSVAQEYFSNIRLIHAFNQNKLANDKYADTADQALQVILRNIRLLASYRGLSSIVLYLALIITFFLAADLISQGKLTVGEFTSFIIYAGMASGSSSAISDFWSDWMRTLGATERVFEILGADDAKQAALKKNSDAIPNDGVSTKNSFHLQGKIQFNNVHFAYPERPDTAALTALNFEIQPGEKIALIGASGAGKSSIASLLLGLYPVNQGQIYFDNFLSNDSNINAIRDHIAIVEQEPALFSGSIYENIAFAIADREVALEEVIQAATKANAHHFISGFPNGYDTVVGDRGVQLSGGQKQRIAIARAILRNPKILILDEATSALDSASEALVQAALDELMKERTTIIIAHRYSTIKKVDTVFVLEQGHIVQQGQHQDLIKDSNGLYCQLMSAQISGNHT</sequence>
<dbReference type="CDD" id="cd03249">
    <property type="entry name" value="ABC_MTABC3_MDL1_MDL2"/>
    <property type="match status" value="1"/>
</dbReference>
<dbReference type="Proteomes" id="UP000648257">
    <property type="component" value="Unassembled WGS sequence"/>
</dbReference>
<dbReference type="Gene3D" id="1.20.1560.10">
    <property type="entry name" value="ABC transporter type 1, transmembrane domain"/>
    <property type="match status" value="1"/>
</dbReference>
<evidence type="ECO:0000256" key="1">
    <source>
        <dbReference type="ARBA" id="ARBA00004651"/>
    </source>
</evidence>
<feature type="transmembrane region" description="Helical" evidence="8">
    <location>
        <begin position="26"/>
        <end position="43"/>
    </location>
</feature>
<gene>
    <name evidence="11" type="ORF">H8K52_15685</name>
</gene>
<comment type="caution">
    <text evidence="11">The sequence shown here is derived from an EMBL/GenBank/DDBJ whole genome shotgun (WGS) entry which is preliminary data.</text>
</comment>
<dbReference type="PROSITE" id="PS00211">
    <property type="entry name" value="ABC_TRANSPORTER_1"/>
    <property type="match status" value="1"/>
</dbReference>
<dbReference type="SUPFAM" id="SSF52540">
    <property type="entry name" value="P-loop containing nucleoside triphosphate hydrolases"/>
    <property type="match status" value="1"/>
</dbReference>
<dbReference type="InterPro" id="IPR036640">
    <property type="entry name" value="ABC1_TM_sf"/>
</dbReference>
<dbReference type="EMBL" id="JACOFW010000020">
    <property type="protein sequence ID" value="MBC3808783.1"/>
    <property type="molecule type" value="Genomic_DNA"/>
</dbReference>
<dbReference type="InterPro" id="IPR003593">
    <property type="entry name" value="AAA+_ATPase"/>
</dbReference>
<organism evidence="11 12">
    <name type="scientific">Undibacterium seohonense</name>
    <dbReference type="NCBI Taxonomy" id="1344950"/>
    <lineage>
        <taxon>Bacteria</taxon>
        <taxon>Pseudomonadati</taxon>
        <taxon>Pseudomonadota</taxon>
        <taxon>Betaproteobacteria</taxon>
        <taxon>Burkholderiales</taxon>
        <taxon>Oxalobacteraceae</taxon>
        <taxon>Undibacterium</taxon>
    </lineage>
</organism>
<protein>
    <submittedName>
        <fullName evidence="11">ATP-binding cassette domain-containing protein</fullName>
    </submittedName>
</protein>
<keyword evidence="3 8" id="KW-0812">Transmembrane</keyword>
<keyword evidence="6 8" id="KW-1133">Transmembrane helix</keyword>
<dbReference type="InterPro" id="IPR017871">
    <property type="entry name" value="ABC_transporter-like_CS"/>
</dbReference>
<name>A0ABR6X7T1_9BURK</name>
<dbReference type="SUPFAM" id="SSF90123">
    <property type="entry name" value="ABC transporter transmembrane region"/>
    <property type="match status" value="1"/>
</dbReference>
<dbReference type="Pfam" id="PF00005">
    <property type="entry name" value="ABC_tran"/>
    <property type="match status" value="1"/>
</dbReference>
<keyword evidence="7 8" id="KW-0472">Membrane</keyword>
<feature type="transmembrane region" description="Helical" evidence="8">
    <location>
        <begin position="63"/>
        <end position="88"/>
    </location>
</feature>
<dbReference type="Pfam" id="PF00664">
    <property type="entry name" value="ABC_membrane"/>
    <property type="match status" value="1"/>
</dbReference>
<evidence type="ECO:0000313" key="12">
    <source>
        <dbReference type="Proteomes" id="UP000648257"/>
    </source>
</evidence>
<reference evidence="11 12" key="1">
    <citation type="submission" date="2020-08" db="EMBL/GenBank/DDBJ databases">
        <title>Novel species isolated from subtropical streams in China.</title>
        <authorList>
            <person name="Lu H."/>
        </authorList>
    </citation>
    <scope>NUCLEOTIDE SEQUENCE [LARGE SCALE GENOMIC DNA]</scope>
    <source>
        <strain evidence="11 12">KACC 16656</strain>
    </source>
</reference>
<keyword evidence="2" id="KW-1003">Cell membrane</keyword>
<keyword evidence="5 11" id="KW-0067">ATP-binding</keyword>
<dbReference type="PROSITE" id="PS50893">
    <property type="entry name" value="ABC_TRANSPORTER_2"/>
    <property type="match status" value="1"/>
</dbReference>
<evidence type="ECO:0000259" key="9">
    <source>
        <dbReference type="PROSITE" id="PS50893"/>
    </source>
</evidence>
<dbReference type="InterPro" id="IPR039421">
    <property type="entry name" value="Type_1_exporter"/>
</dbReference>
<dbReference type="Gene3D" id="3.40.50.300">
    <property type="entry name" value="P-loop containing nucleotide triphosphate hydrolases"/>
    <property type="match status" value="1"/>
</dbReference>
<feature type="transmembrane region" description="Helical" evidence="8">
    <location>
        <begin position="257"/>
        <end position="275"/>
    </location>
</feature>
<comment type="subcellular location">
    <subcellularLocation>
        <location evidence="1">Cell membrane</location>
        <topology evidence="1">Multi-pass membrane protein</topology>
    </subcellularLocation>
</comment>
<evidence type="ECO:0000313" key="11">
    <source>
        <dbReference type="EMBL" id="MBC3808783.1"/>
    </source>
</evidence>
<keyword evidence="12" id="KW-1185">Reference proteome</keyword>
<evidence type="ECO:0000256" key="5">
    <source>
        <dbReference type="ARBA" id="ARBA00022840"/>
    </source>
</evidence>
<dbReference type="PROSITE" id="PS50929">
    <property type="entry name" value="ABC_TM1F"/>
    <property type="match status" value="1"/>
</dbReference>
<accession>A0ABR6X7T1</accession>
<dbReference type="SMART" id="SM00382">
    <property type="entry name" value="AAA"/>
    <property type="match status" value="1"/>
</dbReference>
<evidence type="ECO:0000256" key="2">
    <source>
        <dbReference type="ARBA" id="ARBA00022475"/>
    </source>
</evidence>
<evidence type="ECO:0000256" key="4">
    <source>
        <dbReference type="ARBA" id="ARBA00022741"/>
    </source>
</evidence>
<keyword evidence="4" id="KW-0547">Nucleotide-binding</keyword>
<dbReference type="PANTHER" id="PTHR43394">
    <property type="entry name" value="ATP-DEPENDENT PERMEASE MDL1, MITOCHONDRIAL"/>
    <property type="match status" value="1"/>
</dbReference>
<dbReference type="RefSeq" id="WP_186923851.1">
    <property type="nucleotide sequence ID" value="NZ_JACOFW010000020.1"/>
</dbReference>
<feature type="domain" description="ABC transporter" evidence="9">
    <location>
        <begin position="356"/>
        <end position="594"/>
    </location>
</feature>
<feature type="transmembrane region" description="Helical" evidence="8">
    <location>
        <begin position="287"/>
        <end position="305"/>
    </location>
</feature>
<dbReference type="PANTHER" id="PTHR43394:SF1">
    <property type="entry name" value="ATP-BINDING CASSETTE SUB-FAMILY B MEMBER 10, MITOCHONDRIAL"/>
    <property type="match status" value="1"/>
</dbReference>
<proteinExistence type="predicted"/>
<feature type="domain" description="ABC transmembrane type-1" evidence="10">
    <location>
        <begin position="27"/>
        <end position="310"/>
    </location>
</feature>
<dbReference type="GO" id="GO:0005524">
    <property type="term" value="F:ATP binding"/>
    <property type="evidence" value="ECO:0007669"/>
    <property type="project" value="UniProtKB-KW"/>
</dbReference>
<feature type="transmembrane region" description="Helical" evidence="8">
    <location>
        <begin position="151"/>
        <end position="175"/>
    </location>
</feature>
<dbReference type="CDD" id="cd18557">
    <property type="entry name" value="ABC_6TM_TAP_ABCB8_10_like"/>
    <property type="match status" value="1"/>
</dbReference>
<dbReference type="InterPro" id="IPR003439">
    <property type="entry name" value="ABC_transporter-like_ATP-bd"/>
</dbReference>
<evidence type="ECO:0000259" key="10">
    <source>
        <dbReference type="PROSITE" id="PS50929"/>
    </source>
</evidence>
<evidence type="ECO:0000256" key="7">
    <source>
        <dbReference type="ARBA" id="ARBA00023136"/>
    </source>
</evidence>
<dbReference type="InterPro" id="IPR011527">
    <property type="entry name" value="ABC1_TM_dom"/>
</dbReference>
<evidence type="ECO:0000256" key="3">
    <source>
        <dbReference type="ARBA" id="ARBA00022692"/>
    </source>
</evidence>
<evidence type="ECO:0000256" key="6">
    <source>
        <dbReference type="ARBA" id="ARBA00022989"/>
    </source>
</evidence>